<reference evidence="8 9" key="2">
    <citation type="submission" date="2018-06" db="EMBL/GenBank/DDBJ databases">
        <authorList>
            <consortium name="Pathogen Informatics"/>
            <person name="Doyle S."/>
        </authorList>
    </citation>
    <scope>NUCLEOTIDE SEQUENCE [LARGE SCALE GENOMIC DNA]</scope>
    <source>
        <strain evidence="7 9">NCTC8621</strain>
        <strain evidence="6 8">VREC0535</strain>
    </source>
</reference>
<dbReference type="InterPro" id="IPR006450">
    <property type="entry name" value="Phage_HK97_gp6-like"/>
</dbReference>
<dbReference type="NCBIfam" id="TIGR01560">
    <property type="entry name" value="put_DNA_pack"/>
    <property type="match status" value="1"/>
</dbReference>
<evidence type="ECO:0000313" key="9">
    <source>
        <dbReference type="Proteomes" id="UP000255093"/>
    </source>
</evidence>
<dbReference type="Proteomes" id="UP000622722">
    <property type="component" value="Unassembled WGS sequence"/>
</dbReference>
<protein>
    <submittedName>
        <fullName evidence="2">Phage gp6-like head-tail connector protein</fullName>
    </submittedName>
    <submittedName>
        <fullName evidence="6">Phage protein</fullName>
    </submittedName>
</protein>
<gene>
    <name evidence="5" type="ORF">DU321_00970</name>
    <name evidence="4" type="ORF">EIA08_14190</name>
    <name evidence="1" type="ORF">GAJ12_26030</name>
    <name evidence="2" type="ORF">HJQ60_005054</name>
    <name evidence="3" type="ORF">HV209_12860</name>
    <name evidence="7" type="ORF">NCTC8621_01605</name>
    <name evidence="6" type="ORF">SAMEA3752557_03161</name>
</gene>
<evidence type="ECO:0000313" key="2">
    <source>
        <dbReference type="EMBL" id="HAI5334959.1"/>
    </source>
</evidence>
<dbReference type="RefSeq" id="WP_000924829.1">
    <property type="nucleotide sequence ID" value="NZ_AP022098.1"/>
</dbReference>
<evidence type="ECO:0000313" key="4">
    <source>
        <dbReference type="EMBL" id="RRD74897.1"/>
    </source>
</evidence>
<dbReference type="Gene3D" id="1.10.3230.30">
    <property type="entry name" value="Phage gp6-like head-tail connector protein"/>
    <property type="match status" value="1"/>
</dbReference>
<organism evidence="2">
    <name type="scientific">Escherichia coli</name>
    <dbReference type="NCBI Taxonomy" id="562"/>
    <lineage>
        <taxon>Bacteria</taxon>
        <taxon>Pseudomonadati</taxon>
        <taxon>Pseudomonadota</taxon>
        <taxon>Gammaproteobacteria</taxon>
        <taxon>Enterobacterales</taxon>
        <taxon>Enterobacteriaceae</taxon>
        <taxon>Escherichia</taxon>
    </lineage>
</organism>
<dbReference type="EMBL" id="JABXPW010000002">
    <property type="protein sequence ID" value="MBA7719476.1"/>
    <property type="molecule type" value="Genomic_DNA"/>
</dbReference>
<reference evidence="4 10" key="4">
    <citation type="submission" date="2018-11" db="EMBL/GenBank/DDBJ databases">
        <title>Enterobacteriaceae from Patient.</title>
        <authorList>
            <person name="Shen C."/>
            <person name="Yang Y."/>
            <person name="Tian G."/>
        </authorList>
    </citation>
    <scope>NUCLEOTIDE SEQUENCE [LARGE SCALE GENOMIC DNA]</scope>
    <source>
        <strain evidence="4 10">GBGD28</strain>
    </source>
</reference>
<dbReference type="EMBL" id="DABERK010000045">
    <property type="protein sequence ID" value="HAI5334959.1"/>
    <property type="molecule type" value="Genomic_DNA"/>
</dbReference>
<dbReference type="EMBL" id="RQTU01000012">
    <property type="protein sequence ID" value="RRD74897.1"/>
    <property type="molecule type" value="Genomic_DNA"/>
</dbReference>
<accession>A0A0H0IIY5</accession>
<dbReference type="Proteomes" id="UP000272662">
    <property type="component" value="Unassembled WGS sequence"/>
</dbReference>
<dbReference type="AlphaFoldDB" id="A0A0H0IIY5"/>
<dbReference type="Proteomes" id="UP000250671">
    <property type="component" value="Unassembled WGS sequence"/>
</dbReference>
<evidence type="ECO:0000313" key="5">
    <source>
        <dbReference type="EMBL" id="RRL51684.1"/>
    </source>
</evidence>
<reference evidence="3" key="7">
    <citation type="submission" date="2020-06" db="EMBL/GenBank/DDBJ databases">
        <title>REHAB project genomes.</title>
        <authorList>
            <person name="Shaw L.P."/>
        </authorList>
    </citation>
    <scope>NUCLEOTIDE SEQUENCE</scope>
    <source>
        <strain evidence="3">RHBSTW-00474</strain>
    </source>
</reference>
<reference evidence="2" key="6">
    <citation type="submission" date="2020-03" db="EMBL/GenBank/DDBJ databases">
        <authorList>
            <consortium name="NCBI Pathogen Detection Project"/>
        </authorList>
    </citation>
    <scope>NUCLEOTIDE SEQUENCE</scope>
    <source>
        <strain evidence="2">AMC_487</strain>
    </source>
</reference>
<evidence type="ECO:0000313" key="3">
    <source>
        <dbReference type="EMBL" id="MBA7719476.1"/>
    </source>
</evidence>
<evidence type="ECO:0000313" key="8">
    <source>
        <dbReference type="Proteomes" id="UP000250671"/>
    </source>
</evidence>
<reference evidence="5 11" key="3">
    <citation type="submission" date="2018-11" db="EMBL/GenBank/DDBJ databases">
        <title>E. coli isolates of the female bladder.</title>
        <authorList>
            <person name="Garretto A."/>
            <person name="Miller-Ensminger T."/>
            <person name="Wolfe A.J."/>
            <person name="Putonti C."/>
        </authorList>
    </citation>
    <scope>NUCLEOTIDE SEQUENCE [LARGE SCALE GENOMIC DNA]</scope>
    <source>
        <strain evidence="5 11">UMB1727</strain>
    </source>
</reference>
<dbReference type="EMBL" id="RRVG01000001">
    <property type="protein sequence ID" value="RRL51684.1"/>
    <property type="molecule type" value="Genomic_DNA"/>
</dbReference>
<proteinExistence type="predicted"/>
<evidence type="ECO:0000313" key="11">
    <source>
        <dbReference type="Proteomes" id="UP000272662"/>
    </source>
</evidence>
<dbReference type="EMBL" id="UGBW01000003">
    <property type="protein sequence ID" value="STH81664.1"/>
    <property type="molecule type" value="Genomic_DNA"/>
</dbReference>
<dbReference type="CDD" id="cd08054">
    <property type="entry name" value="gp6"/>
    <property type="match status" value="1"/>
</dbReference>
<dbReference type="EMBL" id="UCZA01000019">
    <property type="protein sequence ID" value="SQP82885.1"/>
    <property type="molecule type" value="Genomic_DNA"/>
</dbReference>
<evidence type="ECO:0000313" key="1">
    <source>
        <dbReference type="EMBL" id="EFH6168448.1"/>
    </source>
</evidence>
<sequence>MLLKMEEIKLQLRLDDDFSDEDELLELLGKAAQSRTENFLNRKLYATADDRPADDPDGLVISDDVKLALLLLVSHFYENRSTVTDVEKMELPMSFNWLVVPYRLIPL</sequence>
<dbReference type="Proteomes" id="UP000271008">
    <property type="component" value="Unassembled WGS sequence"/>
</dbReference>
<dbReference type="EMBL" id="AASWKX010000063">
    <property type="protein sequence ID" value="EFH6168448.1"/>
    <property type="molecule type" value="Genomic_DNA"/>
</dbReference>
<reference evidence="1 12" key="5">
    <citation type="submission" date="2019-12" db="EMBL/GenBank/DDBJ databases">
        <authorList>
            <consortium name="NARMS: The National Antimicrobial Resistance Monitoring System"/>
        </authorList>
    </citation>
    <scope>NUCLEOTIDE SEQUENCE [LARGE SCALE GENOMIC DNA]</scope>
    <source>
        <strain evidence="1 12">CVM N19EC0596</strain>
    </source>
</reference>
<dbReference type="InterPro" id="IPR021146">
    <property type="entry name" value="Phage_gp6-like_head-tail"/>
</dbReference>
<evidence type="ECO:0000313" key="10">
    <source>
        <dbReference type="Proteomes" id="UP000271008"/>
    </source>
</evidence>
<evidence type="ECO:0000313" key="6">
    <source>
        <dbReference type="EMBL" id="SQP82885.1"/>
    </source>
</evidence>
<name>A0A0H0IIY5_ECOLX</name>
<reference evidence="2" key="1">
    <citation type="journal article" date="2018" name="Genome Biol.">
        <title>SKESA: strategic k-mer extension for scrupulous assemblies.</title>
        <authorList>
            <person name="Souvorov A."/>
            <person name="Agarwala R."/>
            <person name="Lipman D.J."/>
        </authorList>
    </citation>
    <scope>NUCLEOTIDE SEQUENCE [LARGE SCALE GENOMIC DNA]</scope>
    <source>
        <strain evidence="2">AMC_487</strain>
    </source>
</reference>
<evidence type="ECO:0000313" key="12">
    <source>
        <dbReference type="Proteomes" id="UP000537181"/>
    </source>
</evidence>
<dbReference type="Proteomes" id="UP000537181">
    <property type="component" value="Unassembled WGS sequence"/>
</dbReference>
<dbReference type="Proteomes" id="UP000255093">
    <property type="component" value="Unassembled WGS sequence"/>
</dbReference>
<dbReference type="Proteomes" id="UP000845800">
    <property type="component" value="Unassembled WGS sequence"/>
</dbReference>
<evidence type="ECO:0000313" key="7">
    <source>
        <dbReference type="EMBL" id="STH81664.1"/>
    </source>
</evidence>
<dbReference type="Pfam" id="PF05135">
    <property type="entry name" value="Phage_connect_1"/>
    <property type="match status" value="1"/>
</dbReference>